<name>A0A5E4MLH6_9HEMI</name>
<dbReference type="EMBL" id="CABPRJ010000954">
    <property type="protein sequence ID" value="VVC32290.1"/>
    <property type="molecule type" value="Genomic_DNA"/>
</dbReference>
<keyword evidence="2" id="KW-1185">Reference proteome</keyword>
<gene>
    <name evidence="1" type="ORF">CINCED_3A019851</name>
</gene>
<dbReference type="OrthoDB" id="428850at2759"/>
<protein>
    <submittedName>
        <fullName evidence="1">Armadillo-type fold,Armadillo-like helical</fullName>
    </submittedName>
</protein>
<dbReference type="GO" id="GO:0036064">
    <property type="term" value="C:ciliary basal body"/>
    <property type="evidence" value="ECO:0007669"/>
    <property type="project" value="InterPro"/>
</dbReference>
<dbReference type="InterPro" id="IPR016024">
    <property type="entry name" value="ARM-type_fold"/>
</dbReference>
<dbReference type="SUPFAM" id="SSF48371">
    <property type="entry name" value="ARM repeat"/>
    <property type="match status" value="1"/>
</dbReference>
<dbReference type="Proteomes" id="UP000325440">
    <property type="component" value="Unassembled WGS sequence"/>
</dbReference>
<dbReference type="GO" id="GO:0032053">
    <property type="term" value="P:ciliary basal body organization"/>
    <property type="evidence" value="ECO:0007669"/>
    <property type="project" value="TreeGrafter"/>
</dbReference>
<evidence type="ECO:0000313" key="2">
    <source>
        <dbReference type="Proteomes" id="UP000325440"/>
    </source>
</evidence>
<proteinExistence type="predicted"/>
<accession>A0A5E4MLH6</accession>
<sequence length="862" mass="99446">MNSFLVIAVLFLKKYLELSVYIQQFKLDEELLETALKKFLILPPIFITDLQTLIVVLKLLNFALKKRILINKLNWVADALIKSESMHHNMADDFKNDEKSIKLCNQFFVELYEVYWLCLKNFIHFSTSNLTKLLFNQLSSTKNEFVLFQINMKCLTVLTENKKNIDNNLVKTYLSQIMSLKTILMNNSGEKNLQRNYLKILNHILHHTILVPNICEVWGMYDWESWTWSMIHSTDPLVRALVYQFSAGLAVIDITVSPNLIQLALNYFCESNRLENCVVAEQATIFCSNIFCNPKFKRLCLHYINKLDFNAFVQIINLCLQNDYTKSENKNFSTSPKLVANICCMLYNMFTLTELDLHQLDQNNQFVLALIMCLKRYLTPICIEKPNVMEMCGRICSILTLFIPTSNYSFENLITSLNLIYEKINIDLDHCTTMVWRSLFKLTNTVLQYTNNKSCIITDNLISALSRSITSKNNDLCNDALNTISAVCSKLSQKFAHSLCKVVIDTLILNWQQKLKRKILLITLSNIVLEHPFTYETVKQDNLLCFMITKLKIMQLQMTKQSSKNLKTLQNDYLEIVEFCCNIFHGCIRARENASSELPDIIHKLWPIVAANPKSDMLICTIQMLISLTSNCPSACSAMTMTSSTLGVDPKSKCTSYSLFHEIISLASDFHLHGDILNITLLLILNCCQAQECRIIIAKSKLLSNIVSVLDLKDKKRLIKIEQQCLNLLLIFSSYSEGQINILKIDYVLDTLVNLLNSNYKDDSIAILRNLCFNVQNRIIVLSSDVFMNGIKTMLEMGENLSSQQFKDISLALWAIAYKSQKSRLQLRHWGIDKYYEKCSNLLTHDNETQNIIKRTYQILKH</sequence>
<dbReference type="PANTHER" id="PTHR31691">
    <property type="entry name" value="ROTATIN"/>
    <property type="match status" value="1"/>
</dbReference>
<dbReference type="InterPro" id="IPR011989">
    <property type="entry name" value="ARM-like"/>
</dbReference>
<organism evidence="1 2">
    <name type="scientific">Cinara cedri</name>
    <dbReference type="NCBI Taxonomy" id="506608"/>
    <lineage>
        <taxon>Eukaryota</taxon>
        <taxon>Metazoa</taxon>
        <taxon>Ecdysozoa</taxon>
        <taxon>Arthropoda</taxon>
        <taxon>Hexapoda</taxon>
        <taxon>Insecta</taxon>
        <taxon>Pterygota</taxon>
        <taxon>Neoptera</taxon>
        <taxon>Paraneoptera</taxon>
        <taxon>Hemiptera</taxon>
        <taxon>Sternorrhyncha</taxon>
        <taxon>Aphidomorpha</taxon>
        <taxon>Aphidoidea</taxon>
        <taxon>Aphididae</taxon>
        <taxon>Lachninae</taxon>
        <taxon>Cinara</taxon>
    </lineage>
</organism>
<reference evidence="1 2" key="1">
    <citation type="submission" date="2019-08" db="EMBL/GenBank/DDBJ databases">
        <authorList>
            <person name="Alioto T."/>
            <person name="Alioto T."/>
            <person name="Gomez Garrido J."/>
        </authorList>
    </citation>
    <scope>NUCLEOTIDE SEQUENCE [LARGE SCALE GENOMIC DNA]</scope>
</reference>
<dbReference type="GO" id="GO:0010457">
    <property type="term" value="P:centriole-centriole cohesion"/>
    <property type="evidence" value="ECO:0007669"/>
    <property type="project" value="TreeGrafter"/>
</dbReference>
<dbReference type="GO" id="GO:0007099">
    <property type="term" value="P:centriole replication"/>
    <property type="evidence" value="ECO:0007669"/>
    <property type="project" value="TreeGrafter"/>
</dbReference>
<dbReference type="PANTHER" id="PTHR31691:SF1">
    <property type="entry name" value="ROTATIN"/>
    <property type="match status" value="1"/>
</dbReference>
<dbReference type="Gene3D" id="1.25.10.10">
    <property type="entry name" value="Leucine-rich Repeat Variant"/>
    <property type="match status" value="1"/>
</dbReference>
<dbReference type="GO" id="GO:0005813">
    <property type="term" value="C:centrosome"/>
    <property type="evidence" value="ECO:0007669"/>
    <property type="project" value="InterPro"/>
</dbReference>
<dbReference type="InterPro" id="IPR030791">
    <property type="entry name" value="Rotatin"/>
</dbReference>
<dbReference type="GO" id="GO:0005814">
    <property type="term" value="C:centriole"/>
    <property type="evidence" value="ECO:0007669"/>
    <property type="project" value="TreeGrafter"/>
</dbReference>
<dbReference type="AlphaFoldDB" id="A0A5E4MLH6"/>
<evidence type="ECO:0000313" key="1">
    <source>
        <dbReference type="EMBL" id="VVC32290.1"/>
    </source>
</evidence>